<organism evidence="5 6">
    <name type="scientific">Dictyostelium discoideum</name>
    <name type="common">Social amoeba</name>
    <dbReference type="NCBI Taxonomy" id="44689"/>
    <lineage>
        <taxon>Eukaryota</taxon>
        <taxon>Amoebozoa</taxon>
        <taxon>Evosea</taxon>
        <taxon>Eumycetozoa</taxon>
        <taxon>Dictyostelia</taxon>
        <taxon>Dictyosteliales</taxon>
        <taxon>Dictyosteliaceae</taxon>
        <taxon>Dictyostelium</taxon>
    </lineage>
</organism>
<name>Q54JJ5_DICDI</name>
<dbReference type="KEGG" id="ddi:DDB_G0288011"/>
<keyword evidence="3" id="KW-0808">Transferase</keyword>
<dbReference type="InterPro" id="IPR013216">
    <property type="entry name" value="Methyltransf_11"/>
</dbReference>
<dbReference type="GO" id="GO:0032259">
    <property type="term" value="P:methylation"/>
    <property type="evidence" value="ECO:0007669"/>
    <property type="project" value="UniProtKB-KW"/>
</dbReference>
<feature type="domain" description="Methyltransferase type 11" evidence="4">
    <location>
        <begin position="48"/>
        <end position="136"/>
    </location>
</feature>
<evidence type="ECO:0000313" key="6">
    <source>
        <dbReference type="Proteomes" id="UP000002195"/>
    </source>
</evidence>
<comment type="caution">
    <text evidence="5">The sequence shown here is derived from an EMBL/GenBank/DDBJ whole genome shotgun (WGS) entry which is preliminary data.</text>
</comment>
<dbReference type="FunFam" id="3.40.50.150:FF:000296">
    <property type="entry name" value="Putative methyltransferase DDB_G0268948"/>
    <property type="match status" value="1"/>
</dbReference>
<dbReference type="InterPro" id="IPR051052">
    <property type="entry name" value="Diverse_substrate_MTase"/>
</dbReference>
<dbReference type="HOGENOM" id="CLU_049344_5_1_1"/>
<reference evidence="5 6" key="1">
    <citation type="journal article" date="2005" name="Nature">
        <title>The genome of the social amoeba Dictyostelium discoideum.</title>
        <authorList>
            <consortium name="The Dictyostelium discoideum Sequencing Consortium"/>
            <person name="Eichinger L."/>
            <person name="Pachebat J.A."/>
            <person name="Glockner G."/>
            <person name="Rajandream M.A."/>
            <person name="Sucgang R."/>
            <person name="Berriman M."/>
            <person name="Song J."/>
            <person name="Olsen R."/>
            <person name="Szafranski K."/>
            <person name="Xu Q."/>
            <person name="Tunggal B."/>
            <person name="Kummerfeld S."/>
            <person name="Madera M."/>
            <person name="Konfortov B.A."/>
            <person name="Rivero F."/>
            <person name="Bankier A.T."/>
            <person name="Lehmann R."/>
            <person name="Hamlin N."/>
            <person name="Davies R."/>
            <person name="Gaudet P."/>
            <person name="Fey P."/>
            <person name="Pilcher K."/>
            <person name="Chen G."/>
            <person name="Saunders D."/>
            <person name="Sodergren E."/>
            <person name="Davis P."/>
            <person name="Kerhornou A."/>
            <person name="Nie X."/>
            <person name="Hall N."/>
            <person name="Anjard C."/>
            <person name="Hemphill L."/>
            <person name="Bason N."/>
            <person name="Farbrother P."/>
            <person name="Desany B."/>
            <person name="Just E."/>
            <person name="Morio T."/>
            <person name="Rost R."/>
            <person name="Churcher C."/>
            <person name="Cooper J."/>
            <person name="Haydock S."/>
            <person name="van Driessche N."/>
            <person name="Cronin A."/>
            <person name="Goodhead I."/>
            <person name="Muzny D."/>
            <person name="Mourier T."/>
            <person name="Pain A."/>
            <person name="Lu M."/>
            <person name="Harper D."/>
            <person name="Lindsay R."/>
            <person name="Hauser H."/>
            <person name="James K."/>
            <person name="Quiles M."/>
            <person name="Madan Babu M."/>
            <person name="Saito T."/>
            <person name="Buchrieser C."/>
            <person name="Wardroper A."/>
            <person name="Felder M."/>
            <person name="Thangavelu M."/>
            <person name="Johnson D."/>
            <person name="Knights A."/>
            <person name="Loulseged H."/>
            <person name="Mungall K."/>
            <person name="Oliver K."/>
            <person name="Price C."/>
            <person name="Quail M.A."/>
            <person name="Urushihara H."/>
            <person name="Hernandez J."/>
            <person name="Rabbinowitsch E."/>
            <person name="Steffen D."/>
            <person name="Sanders M."/>
            <person name="Ma J."/>
            <person name="Kohara Y."/>
            <person name="Sharp S."/>
            <person name="Simmonds M."/>
            <person name="Spiegler S."/>
            <person name="Tivey A."/>
            <person name="Sugano S."/>
            <person name="White B."/>
            <person name="Walker D."/>
            <person name="Woodward J."/>
            <person name="Winckler T."/>
            <person name="Tanaka Y."/>
            <person name="Shaulsky G."/>
            <person name="Schleicher M."/>
            <person name="Weinstock G."/>
            <person name="Rosenthal A."/>
            <person name="Cox E.C."/>
            <person name="Chisholm R.L."/>
            <person name="Gibbs R."/>
            <person name="Loomis W.F."/>
            <person name="Platzer M."/>
            <person name="Kay R.R."/>
            <person name="Williams J."/>
            <person name="Dear P.H."/>
            <person name="Noegel A.A."/>
            <person name="Barrell B."/>
            <person name="Kuspa A."/>
        </authorList>
    </citation>
    <scope>NUCLEOTIDE SEQUENCE [LARGE SCALE GENOMIC DNA]</scope>
    <source>
        <strain evidence="5 6">AX4</strain>
    </source>
</reference>
<keyword evidence="6" id="KW-1185">Reference proteome</keyword>
<evidence type="ECO:0000256" key="3">
    <source>
        <dbReference type="ARBA" id="ARBA00022679"/>
    </source>
</evidence>
<dbReference type="PaxDb" id="44689-DDB0237960"/>
<dbReference type="GO" id="GO:0045335">
    <property type="term" value="C:phagocytic vesicle"/>
    <property type="evidence" value="ECO:0007005"/>
    <property type="project" value="dictyBase"/>
</dbReference>
<dbReference type="OMA" id="FSAVHWF"/>
<evidence type="ECO:0000259" key="4">
    <source>
        <dbReference type="Pfam" id="PF08241"/>
    </source>
</evidence>
<dbReference type="Proteomes" id="UP000002195">
    <property type="component" value="Unassembled WGS sequence"/>
</dbReference>
<dbReference type="Gene3D" id="3.40.50.150">
    <property type="entry name" value="Vaccinia Virus protein VP39"/>
    <property type="match status" value="1"/>
</dbReference>
<sequence>MTSEKPKEFQDKFGTVGKSYKTFRPTYTEELYSIIDSYCDSKRDLAIDCGCGSGQATVKLAKYFKKVIGFEPSQGQIENAVKTENVDFRLSPAEKIDLPSGSVDLITVATAVHWFDLPVFYQEAKRLLRDNGSLILFTTGFIQILNNDEAQKINDNFRSGTLGDYWAPIVKYVIDGYVDIKPPFENVERKTISLPKLMSVNDVIGIYSSWSGYASFIKAGNNDVLPGVKENLMSAFKTTDPNAEIVETNFPVYMVLSKK</sequence>
<dbReference type="FunCoup" id="Q54JJ5">
    <property type="interactions" value="62"/>
</dbReference>
<dbReference type="SUPFAM" id="SSF53335">
    <property type="entry name" value="S-adenosyl-L-methionine-dependent methyltransferases"/>
    <property type="match status" value="1"/>
</dbReference>
<dbReference type="Pfam" id="PF08241">
    <property type="entry name" value="Methyltransf_11"/>
    <property type="match status" value="1"/>
</dbReference>
<dbReference type="SMR" id="Q54JJ5"/>
<gene>
    <name evidence="5" type="ORF">DDB_G0288011</name>
</gene>
<dbReference type="InterPro" id="IPR029063">
    <property type="entry name" value="SAM-dependent_MTases_sf"/>
</dbReference>
<dbReference type="PhylomeDB" id="Q54JJ5"/>
<protein>
    <submittedName>
        <fullName evidence="5">Methyltransferase type 11 domain-containing protein</fullName>
    </submittedName>
</protein>
<dbReference type="CDD" id="cd02440">
    <property type="entry name" value="AdoMet_MTases"/>
    <property type="match status" value="1"/>
</dbReference>
<dbReference type="AlphaFoldDB" id="Q54JJ5"/>
<dbReference type="PANTHER" id="PTHR44942">
    <property type="entry name" value="METHYLTRANSF_11 DOMAIN-CONTAINING PROTEIN"/>
    <property type="match status" value="1"/>
</dbReference>
<dbReference type="EMBL" id="AAFI02000107">
    <property type="protein sequence ID" value="EAL63431.1"/>
    <property type="molecule type" value="Genomic_DNA"/>
</dbReference>
<dbReference type="GO" id="GO:0008757">
    <property type="term" value="F:S-adenosylmethionine-dependent methyltransferase activity"/>
    <property type="evidence" value="ECO:0007669"/>
    <property type="project" value="InterPro"/>
</dbReference>
<dbReference type="eggNOG" id="KOG3010">
    <property type="taxonomic scope" value="Eukaryota"/>
</dbReference>
<evidence type="ECO:0000256" key="1">
    <source>
        <dbReference type="ARBA" id="ARBA00008361"/>
    </source>
</evidence>
<proteinExistence type="inferred from homology"/>
<dbReference type="VEuPathDB" id="AmoebaDB:DDB_G0288011"/>
<comment type="similarity">
    <text evidence="1">Belongs to the methyltransferase superfamily.</text>
</comment>
<dbReference type="STRING" id="44689.Q54JJ5"/>
<dbReference type="InParanoid" id="Q54JJ5"/>
<dbReference type="GeneID" id="8626411"/>
<evidence type="ECO:0000313" key="5">
    <source>
        <dbReference type="EMBL" id="EAL63431.1"/>
    </source>
</evidence>
<dbReference type="PANTHER" id="PTHR44942:SF4">
    <property type="entry name" value="METHYLTRANSFERASE TYPE 11 DOMAIN-CONTAINING PROTEIN"/>
    <property type="match status" value="1"/>
</dbReference>
<accession>Q54JJ5</accession>
<keyword evidence="2 5" id="KW-0489">Methyltransferase</keyword>
<dbReference type="dictyBase" id="DDB_G0288011"/>
<evidence type="ECO:0000256" key="2">
    <source>
        <dbReference type="ARBA" id="ARBA00022603"/>
    </source>
</evidence>
<dbReference type="RefSeq" id="XP_636936.1">
    <property type="nucleotide sequence ID" value="XM_631844.1"/>
</dbReference>